<dbReference type="EMBL" id="JANPWB010000011">
    <property type="protein sequence ID" value="KAJ1131332.1"/>
    <property type="molecule type" value="Genomic_DNA"/>
</dbReference>
<dbReference type="Proteomes" id="UP001066276">
    <property type="component" value="Chromosome 7"/>
</dbReference>
<feature type="compositionally biased region" description="Basic and acidic residues" evidence="1">
    <location>
        <begin position="46"/>
        <end position="62"/>
    </location>
</feature>
<evidence type="ECO:0000313" key="2">
    <source>
        <dbReference type="EMBL" id="KAJ1131332.1"/>
    </source>
</evidence>
<proteinExistence type="predicted"/>
<reference evidence="2" key="1">
    <citation type="journal article" date="2022" name="bioRxiv">
        <title>Sequencing and chromosome-scale assembly of the giantPleurodeles waltlgenome.</title>
        <authorList>
            <person name="Brown T."/>
            <person name="Elewa A."/>
            <person name="Iarovenko S."/>
            <person name="Subramanian E."/>
            <person name="Araus A.J."/>
            <person name="Petzold A."/>
            <person name="Susuki M."/>
            <person name="Suzuki K.-i.T."/>
            <person name="Hayashi T."/>
            <person name="Toyoda A."/>
            <person name="Oliveira C."/>
            <person name="Osipova E."/>
            <person name="Leigh N.D."/>
            <person name="Simon A."/>
            <person name="Yun M.H."/>
        </authorList>
    </citation>
    <scope>NUCLEOTIDE SEQUENCE</scope>
    <source>
        <strain evidence="2">20211129_DDA</strain>
        <tissue evidence="2">Liver</tissue>
    </source>
</reference>
<evidence type="ECO:0000313" key="3">
    <source>
        <dbReference type="Proteomes" id="UP001066276"/>
    </source>
</evidence>
<protein>
    <submittedName>
        <fullName evidence="2">Uncharacterized protein</fullName>
    </submittedName>
</protein>
<name>A0AAV7PVM4_PLEWA</name>
<keyword evidence="3" id="KW-1185">Reference proteome</keyword>
<sequence>MPPHIEPALSEARSVSTATRCARQGGPPSLAGQPDESLRLGPGRVRGTEGRANQERGKEQRCGKEQMKLINVDNLTKVKLQRLCKKSGLNVSKNIFKVDLQLALQAYEEVKRLQAVTEEDDPEEDLELNKDENPEENPEL</sequence>
<dbReference type="AlphaFoldDB" id="A0AAV7PVM4"/>
<feature type="region of interest" description="Disordered" evidence="1">
    <location>
        <begin position="1"/>
        <end position="62"/>
    </location>
</feature>
<feature type="compositionally biased region" description="Acidic residues" evidence="1">
    <location>
        <begin position="117"/>
        <end position="126"/>
    </location>
</feature>
<comment type="caution">
    <text evidence="2">The sequence shown here is derived from an EMBL/GenBank/DDBJ whole genome shotgun (WGS) entry which is preliminary data.</text>
</comment>
<accession>A0AAV7PVM4</accession>
<evidence type="ECO:0000256" key="1">
    <source>
        <dbReference type="SAM" id="MobiDB-lite"/>
    </source>
</evidence>
<feature type="region of interest" description="Disordered" evidence="1">
    <location>
        <begin position="115"/>
        <end position="140"/>
    </location>
</feature>
<organism evidence="2 3">
    <name type="scientific">Pleurodeles waltl</name>
    <name type="common">Iberian ribbed newt</name>
    <dbReference type="NCBI Taxonomy" id="8319"/>
    <lineage>
        <taxon>Eukaryota</taxon>
        <taxon>Metazoa</taxon>
        <taxon>Chordata</taxon>
        <taxon>Craniata</taxon>
        <taxon>Vertebrata</taxon>
        <taxon>Euteleostomi</taxon>
        <taxon>Amphibia</taxon>
        <taxon>Batrachia</taxon>
        <taxon>Caudata</taxon>
        <taxon>Salamandroidea</taxon>
        <taxon>Salamandridae</taxon>
        <taxon>Pleurodelinae</taxon>
        <taxon>Pleurodeles</taxon>
    </lineage>
</organism>
<gene>
    <name evidence="2" type="ORF">NDU88_009669</name>
</gene>